<name>A0ABP7XCS4_9FLAO</name>
<feature type="transmembrane region" description="Helical" evidence="4">
    <location>
        <begin position="214"/>
        <end position="235"/>
    </location>
</feature>
<dbReference type="Proteomes" id="UP001500459">
    <property type="component" value="Unassembled WGS sequence"/>
</dbReference>
<feature type="transmembrane region" description="Helical" evidence="4">
    <location>
        <begin position="99"/>
        <end position="118"/>
    </location>
</feature>
<dbReference type="Pfam" id="PF12833">
    <property type="entry name" value="HTH_18"/>
    <property type="match status" value="1"/>
</dbReference>
<dbReference type="InterPro" id="IPR018060">
    <property type="entry name" value="HTH_AraC"/>
</dbReference>
<keyword evidence="2" id="KW-0238">DNA-binding</keyword>
<dbReference type="InterPro" id="IPR009057">
    <property type="entry name" value="Homeodomain-like_sf"/>
</dbReference>
<dbReference type="EMBL" id="BAABCW010000002">
    <property type="protein sequence ID" value="GAA4111478.1"/>
    <property type="molecule type" value="Genomic_DNA"/>
</dbReference>
<organism evidence="6 7">
    <name type="scientific">Aquimarina addita</name>
    <dbReference type="NCBI Taxonomy" id="870485"/>
    <lineage>
        <taxon>Bacteria</taxon>
        <taxon>Pseudomonadati</taxon>
        <taxon>Bacteroidota</taxon>
        <taxon>Flavobacteriia</taxon>
        <taxon>Flavobacteriales</taxon>
        <taxon>Flavobacteriaceae</taxon>
        <taxon>Aquimarina</taxon>
    </lineage>
</organism>
<dbReference type="PANTHER" id="PTHR43280:SF29">
    <property type="entry name" value="ARAC-FAMILY TRANSCRIPTIONAL REGULATOR"/>
    <property type="match status" value="1"/>
</dbReference>
<feature type="transmembrane region" description="Helical" evidence="4">
    <location>
        <begin position="37"/>
        <end position="55"/>
    </location>
</feature>
<keyword evidence="4" id="KW-0812">Transmembrane</keyword>
<evidence type="ECO:0000256" key="2">
    <source>
        <dbReference type="ARBA" id="ARBA00023125"/>
    </source>
</evidence>
<evidence type="ECO:0000256" key="3">
    <source>
        <dbReference type="ARBA" id="ARBA00023163"/>
    </source>
</evidence>
<dbReference type="Gene3D" id="1.10.10.60">
    <property type="entry name" value="Homeodomain-like"/>
    <property type="match status" value="2"/>
</dbReference>
<dbReference type="PROSITE" id="PS00041">
    <property type="entry name" value="HTH_ARAC_FAMILY_1"/>
    <property type="match status" value="1"/>
</dbReference>
<feature type="domain" description="HTH araC/xylS-type" evidence="5">
    <location>
        <begin position="268"/>
        <end position="376"/>
    </location>
</feature>
<keyword evidence="4" id="KW-0472">Membrane</keyword>
<dbReference type="PRINTS" id="PR00032">
    <property type="entry name" value="HTHARAC"/>
</dbReference>
<feature type="transmembrane region" description="Helical" evidence="4">
    <location>
        <begin position="144"/>
        <end position="160"/>
    </location>
</feature>
<accession>A0ABP7XCS4</accession>
<gene>
    <name evidence="6" type="ORF">GCM10022393_09210</name>
</gene>
<dbReference type="SUPFAM" id="SSF46689">
    <property type="entry name" value="Homeodomain-like"/>
    <property type="match status" value="1"/>
</dbReference>
<feature type="transmembrane region" description="Helical" evidence="4">
    <location>
        <begin position="181"/>
        <end position="202"/>
    </location>
</feature>
<protein>
    <submittedName>
        <fullName evidence="6">Helix-turn-helix domain-containing protein</fullName>
    </submittedName>
</protein>
<keyword evidence="3" id="KW-0804">Transcription</keyword>
<comment type="caution">
    <text evidence="6">The sequence shown here is derived from an EMBL/GenBank/DDBJ whole genome shotgun (WGS) entry which is preliminary data.</text>
</comment>
<dbReference type="PANTHER" id="PTHR43280">
    <property type="entry name" value="ARAC-FAMILY TRANSCRIPTIONAL REGULATOR"/>
    <property type="match status" value="1"/>
</dbReference>
<evidence type="ECO:0000256" key="4">
    <source>
        <dbReference type="SAM" id="Phobius"/>
    </source>
</evidence>
<evidence type="ECO:0000313" key="7">
    <source>
        <dbReference type="Proteomes" id="UP001500459"/>
    </source>
</evidence>
<evidence type="ECO:0000313" key="6">
    <source>
        <dbReference type="EMBL" id="GAA4111478.1"/>
    </source>
</evidence>
<dbReference type="InterPro" id="IPR020449">
    <property type="entry name" value="Tscrpt_reg_AraC-type_HTH"/>
</dbReference>
<sequence length="377" mass="43870">MGNPEIISIISFIICILFILFAIFLLTVKTEKRLSNLLLSTFLLVTATDISVFFYSRFMDLPAILEMLRIQISDFKDPLLFLYFLSLIYSDFKLKTKHLIHTAPWLISMIILTPNFFLVSHDDQIIFLQNFGQSEESVWLRKKGYLLEIVYLIAEIYYIIRYRSLLLENFTDKTSFYKYRWLKQLLIFILIGQALTFTKGIIRETESDTVTNVARVFLLSYGLFFTFWLVLKALYSPKLFRGIPIELKLSKEIMAEKVVKNEASDAIKNQIIVLKEYMDTEAPYLNPSLTVQKLAFQTGLPAKELSVLINQHLNQHFFDFINSYRIKKATEILSDTSKKQVTVLEILYEVGFNSKSSFNTAFKKHTGTTPTAYRKSN</sequence>
<dbReference type="SMART" id="SM00342">
    <property type="entry name" value="HTH_ARAC"/>
    <property type="match status" value="1"/>
</dbReference>
<keyword evidence="4" id="KW-1133">Transmembrane helix</keyword>
<keyword evidence="1" id="KW-0805">Transcription regulation</keyword>
<dbReference type="PROSITE" id="PS01124">
    <property type="entry name" value="HTH_ARAC_FAMILY_2"/>
    <property type="match status" value="1"/>
</dbReference>
<feature type="transmembrane region" description="Helical" evidence="4">
    <location>
        <begin position="6"/>
        <end position="25"/>
    </location>
</feature>
<keyword evidence="7" id="KW-1185">Reference proteome</keyword>
<reference evidence="7" key="1">
    <citation type="journal article" date="2019" name="Int. J. Syst. Evol. Microbiol.">
        <title>The Global Catalogue of Microorganisms (GCM) 10K type strain sequencing project: providing services to taxonomists for standard genome sequencing and annotation.</title>
        <authorList>
            <consortium name="The Broad Institute Genomics Platform"/>
            <consortium name="The Broad Institute Genome Sequencing Center for Infectious Disease"/>
            <person name="Wu L."/>
            <person name="Ma J."/>
        </authorList>
    </citation>
    <scope>NUCLEOTIDE SEQUENCE [LARGE SCALE GENOMIC DNA]</scope>
    <source>
        <strain evidence="7">JCM 17106</strain>
    </source>
</reference>
<dbReference type="InterPro" id="IPR018062">
    <property type="entry name" value="HTH_AraC-typ_CS"/>
</dbReference>
<evidence type="ECO:0000256" key="1">
    <source>
        <dbReference type="ARBA" id="ARBA00023015"/>
    </source>
</evidence>
<evidence type="ECO:0000259" key="5">
    <source>
        <dbReference type="PROSITE" id="PS01124"/>
    </source>
</evidence>
<proteinExistence type="predicted"/>